<accession>A0A0E9VDB1</accession>
<name>A0A0E9VDB1_ANGAN</name>
<evidence type="ECO:0000313" key="1">
    <source>
        <dbReference type="EMBL" id="JAH75991.1"/>
    </source>
</evidence>
<dbReference type="EMBL" id="GBXM01032586">
    <property type="protein sequence ID" value="JAH75991.1"/>
    <property type="molecule type" value="Transcribed_RNA"/>
</dbReference>
<reference evidence="1" key="2">
    <citation type="journal article" date="2015" name="Fish Shellfish Immunol.">
        <title>Early steps in the European eel (Anguilla anguilla)-Vibrio vulnificus interaction in the gills: Role of the RtxA13 toxin.</title>
        <authorList>
            <person name="Callol A."/>
            <person name="Pajuelo D."/>
            <person name="Ebbesson L."/>
            <person name="Teles M."/>
            <person name="MacKenzie S."/>
            <person name="Amaro C."/>
        </authorList>
    </citation>
    <scope>NUCLEOTIDE SEQUENCE</scope>
</reference>
<protein>
    <submittedName>
        <fullName evidence="1">Uncharacterized protein</fullName>
    </submittedName>
</protein>
<proteinExistence type="predicted"/>
<dbReference type="AlphaFoldDB" id="A0A0E9VDB1"/>
<reference evidence="1" key="1">
    <citation type="submission" date="2014-11" db="EMBL/GenBank/DDBJ databases">
        <authorList>
            <person name="Amaro Gonzalez C."/>
        </authorList>
    </citation>
    <scope>NUCLEOTIDE SEQUENCE</scope>
</reference>
<sequence length="47" mass="5437">MLFGSSSSLSYLGFQQLLANWEEVISIYWREVLGECTIQWLLLVLIS</sequence>
<organism evidence="1">
    <name type="scientific">Anguilla anguilla</name>
    <name type="common">European freshwater eel</name>
    <name type="synonym">Muraena anguilla</name>
    <dbReference type="NCBI Taxonomy" id="7936"/>
    <lineage>
        <taxon>Eukaryota</taxon>
        <taxon>Metazoa</taxon>
        <taxon>Chordata</taxon>
        <taxon>Craniata</taxon>
        <taxon>Vertebrata</taxon>
        <taxon>Euteleostomi</taxon>
        <taxon>Actinopterygii</taxon>
        <taxon>Neopterygii</taxon>
        <taxon>Teleostei</taxon>
        <taxon>Anguilliformes</taxon>
        <taxon>Anguillidae</taxon>
        <taxon>Anguilla</taxon>
    </lineage>
</organism>